<dbReference type="GO" id="GO:0007169">
    <property type="term" value="P:cell surface receptor protein tyrosine kinase signaling pathway"/>
    <property type="evidence" value="ECO:0007669"/>
    <property type="project" value="TreeGrafter"/>
</dbReference>
<evidence type="ECO:0000313" key="2">
    <source>
        <dbReference type="EMBL" id="VEL10901.1"/>
    </source>
</evidence>
<evidence type="ECO:0000259" key="1">
    <source>
        <dbReference type="PROSITE" id="PS50011"/>
    </source>
</evidence>
<sequence length="136" mass="14967">TEISANSPKVTRHGNVGLFTGEARDEEDGEICYENIDVAVKILNEFGGSSDLHALLDEAKVMVSVSHRHCLRLLGVCLSGTRRCLVSAYVENGSLDRYLSTHGSRIQAQLLLIWASQIADGMAYLQSRGIIHRQEL</sequence>
<dbReference type="GO" id="GO:0004714">
    <property type="term" value="F:transmembrane receptor protein tyrosine kinase activity"/>
    <property type="evidence" value="ECO:0007669"/>
    <property type="project" value="TreeGrafter"/>
</dbReference>
<gene>
    <name evidence="2" type="ORF">PXEA_LOCUS4341</name>
</gene>
<proteinExistence type="predicted"/>
<dbReference type="Gene3D" id="1.10.510.10">
    <property type="entry name" value="Transferase(Phosphotransferase) domain 1"/>
    <property type="match status" value="1"/>
</dbReference>
<reference evidence="2" key="1">
    <citation type="submission" date="2018-11" db="EMBL/GenBank/DDBJ databases">
        <authorList>
            <consortium name="Pathogen Informatics"/>
        </authorList>
    </citation>
    <scope>NUCLEOTIDE SEQUENCE</scope>
</reference>
<organism evidence="2 3">
    <name type="scientific">Protopolystoma xenopodis</name>
    <dbReference type="NCBI Taxonomy" id="117903"/>
    <lineage>
        <taxon>Eukaryota</taxon>
        <taxon>Metazoa</taxon>
        <taxon>Spiralia</taxon>
        <taxon>Lophotrochozoa</taxon>
        <taxon>Platyhelminthes</taxon>
        <taxon>Monogenea</taxon>
        <taxon>Polyopisthocotylea</taxon>
        <taxon>Polystomatidea</taxon>
        <taxon>Polystomatidae</taxon>
        <taxon>Protopolystoma</taxon>
    </lineage>
</organism>
<keyword evidence="3" id="KW-1185">Reference proteome</keyword>
<dbReference type="InterPro" id="IPR050122">
    <property type="entry name" value="RTK"/>
</dbReference>
<dbReference type="GO" id="GO:0043235">
    <property type="term" value="C:receptor complex"/>
    <property type="evidence" value="ECO:0007669"/>
    <property type="project" value="TreeGrafter"/>
</dbReference>
<dbReference type="Proteomes" id="UP000784294">
    <property type="component" value="Unassembled WGS sequence"/>
</dbReference>
<dbReference type="EMBL" id="CAAALY010010255">
    <property type="protein sequence ID" value="VEL10901.1"/>
    <property type="molecule type" value="Genomic_DNA"/>
</dbReference>
<feature type="domain" description="Protein kinase" evidence="1">
    <location>
        <begin position="5"/>
        <end position="136"/>
    </location>
</feature>
<dbReference type="InterPro" id="IPR001245">
    <property type="entry name" value="Ser-Thr/Tyr_kinase_cat_dom"/>
</dbReference>
<evidence type="ECO:0000313" key="3">
    <source>
        <dbReference type="Proteomes" id="UP000784294"/>
    </source>
</evidence>
<accession>A0A3S5B1W7</accession>
<dbReference type="PANTHER" id="PTHR24416:SF631">
    <property type="entry name" value="SERINE_THREONINE_TYROSINE KINASE 1"/>
    <property type="match status" value="1"/>
</dbReference>
<dbReference type="InterPro" id="IPR011009">
    <property type="entry name" value="Kinase-like_dom_sf"/>
</dbReference>
<dbReference type="Pfam" id="PF07714">
    <property type="entry name" value="PK_Tyr_Ser-Thr"/>
    <property type="match status" value="1"/>
</dbReference>
<dbReference type="SUPFAM" id="SSF56112">
    <property type="entry name" value="Protein kinase-like (PK-like)"/>
    <property type="match status" value="1"/>
</dbReference>
<dbReference type="InterPro" id="IPR000719">
    <property type="entry name" value="Prot_kinase_dom"/>
</dbReference>
<protein>
    <recommendedName>
        <fullName evidence="1">Protein kinase domain-containing protein</fullName>
    </recommendedName>
</protein>
<dbReference type="InterPro" id="IPR020635">
    <property type="entry name" value="Tyr_kinase_cat_dom"/>
</dbReference>
<dbReference type="AlphaFoldDB" id="A0A3S5B1W7"/>
<feature type="non-terminal residue" evidence="2">
    <location>
        <position position="136"/>
    </location>
</feature>
<name>A0A3S5B1W7_9PLAT</name>
<dbReference type="GO" id="GO:0005886">
    <property type="term" value="C:plasma membrane"/>
    <property type="evidence" value="ECO:0007669"/>
    <property type="project" value="TreeGrafter"/>
</dbReference>
<dbReference type="GO" id="GO:0005524">
    <property type="term" value="F:ATP binding"/>
    <property type="evidence" value="ECO:0007669"/>
    <property type="project" value="InterPro"/>
</dbReference>
<comment type="caution">
    <text evidence="2">The sequence shown here is derived from an EMBL/GenBank/DDBJ whole genome shotgun (WGS) entry which is preliminary data.</text>
</comment>
<dbReference type="PANTHER" id="PTHR24416">
    <property type="entry name" value="TYROSINE-PROTEIN KINASE RECEPTOR"/>
    <property type="match status" value="1"/>
</dbReference>
<dbReference type="OrthoDB" id="6219513at2759"/>
<dbReference type="SMART" id="SM00219">
    <property type="entry name" value="TyrKc"/>
    <property type="match status" value="1"/>
</dbReference>
<dbReference type="PROSITE" id="PS50011">
    <property type="entry name" value="PROTEIN_KINASE_DOM"/>
    <property type="match status" value="1"/>
</dbReference>